<reference evidence="4" key="2">
    <citation type="submission" date="2020-09" db="EMBL/GenBank/DDBJ databases">
        <authorList>
            <person name="Sun Q."/>
            <person name="Ohkuma M."/>
        </authorList>
    </citation>
    <scope>NUCLEOTIDE SEQUENCE</scope>
    <source>
        <strain evidence="4">JCM 4122</strain>
    </source>
</reference>
<evidence type="ECO:0000256" key="1">
    <source>
        <dbReference type="SAM" id="Coils"/>
    </source>
</evidence>
<dbReference type="EMBL" id="BNBE01000001">
    <property type="protein sequence ID" value="GHF91078.1"/>
    <property type="molecule type" value="Genomic_DNA"/>
</dbReference>
<dbReference type="InterPro" id="IPR016032">
    <property type="entry name" value="Sig_transdc_resp-reg_C-effctor"/>
</dbReference>
<evidence type="ECO:0000256" key="2">
    <source>
        <dbReference type="SAM" id="MobiDB-lite"/>
    </source>
</evidence>
<dbReference type="Pfam" id="PF00196">
    <property type="entry name" value="GerE"/>
    <property type="match status" value="1"/>
</dbReference>
<dbReference type="SUPFAM" id="SSF46894">
    <property type="entry name" value="C-terminal effector domain of the bipartite response regulators"/>
    <property type="match status" value="1"/>
</dbReference>
<dbReference type="GO" id="GO:0006355">
    <property type="term" value="P:regulation of DNA-templated transcription"/>
    <property type="evidence" value="ECO:0007669"/>
    <property type="project" value="InterPro"/>
</dbReference>
<dbReference type="PANTHER" id="PTHR34293:SF1">
    <property type="entry name" value="HTH-TYPE TRANSCRIPTIONAL REGULATOR TRMBL2"/>
    <property type="match status" value="1"/>
</dbReference>
<dbReference type="RefSeq" id="WP_150230324.1">
    <property type="nucleotide sequence ID" value="NZ_BNBE01000001.1"/>
</dbReference>
<dbReference type="SMART" id="SM00421">
    <property type="entry name" value="HTH_LUXR"/>
    <property type="match status" value="1"/>
</dbReference>
<protein>
    <recommendedName>
        <fullName evidence="3">HTH luxR-type domain-containing protein</fullName>
    </recommendedName>
</protein>
<feature type="coiled-coil region" evidence="1">
    <location>
        <begin position="105"/>
        <end position="132"/>
    </location>
</feature>
<reference evidence="4" key="1">
    <citation type="journal article" date="2014" name="Int. J. Syst. Evol. Microbiol.">
        <title>Complete genome sequence of Corynebacterium casei LMG S-19264T (=DSM 44701T), isolated from a smear-ripened cheese.</title>
        <authorList>
            <consortium name="US DOE Joint Genome Institute (JGI-PGF)"/>
            <person name="Walter F."/>
            <person name="Albersmeier A."/>
            <person name="Kalinowski J."/>
            <person name="Ruckert C."/>
        </authorList>
    </citation>
    <scope>NUCLEOTIDE SEQUENCE</scope>
    <source>
        <strain evidence="4">JCM 4122</strain>
    </source>
</reference>
<dbReference type="AlphaFoldDB" id="A0A919BI73"/>
<feature type="region of interest" description="Disordered" evidence="2">
    <location>
        <begin position="1"/>
        <end position="24"/>
    </location>
</feature>
<proteinExistence type="predicted"/>
<dbReference type="GeneID" id="95660746"/>
<dbReference type="PRINTS" id="PR00038">
    <property type="entry name" value="HTHLUXR"/>
</dbReference>
<dbReference type="PANTHER" id="PTHR34293">
    <property type="entry name" value="HTH-TYPE TRANSCRIPTIONAL REGULATOR TRMBL2"/>
    <property type="match status" value="1"/>
</dbReference>
<dbReference type="InterPro" id="IPR000792">
    <property type="entry name" value="Tscrpt_reg_LuxR_C"/>
</dbReference>
<dbReference type="CDD" id="cd06170">
    <property type="entry name" value="LuxR_C_like"/>
    <property type="match status" value="1"/>
</dbReference>
<dbReference type="InterPro" id="IPR051797">
    <property type="entry name" value="TrmB-like"/>
</dbReference>
<evidence type="ECO:0000313" key="5">
    <source>
        <dbReference type="Proteomes" id="UP000632849"/>
    </source>
</evidence>
<dbReference type="GO" id="GO:0003677">
    <property type="term" value="F:DNA binding"/>
    <property type="evidence" value="ECO:0007669"/>
    <property type="project" value="InterPro"/>
</dbReference>
<evidence type="ECO:0000313" key="4">
    <source>
        <dbReference type="EMBL" id="GHF91078.1"/>
    </source>
</evidence>
<keyword evidence="5" id="KW-1185">Reference proteome</keyword>
<dbReference type="Gene3D" id="1.10.10.10">
    <property type="entry name" value="Winged helix-like DNA-binding domain superfamily/Winged helix DNA-binding domain"/>
    <property type="match status" value="1"/>
</dbReference>
<dbReference type="Proteomes" id="UP000632849">
    <property type="component" value="Unassembled WGS sequence"/>
</dbReference>
<organism evidence="4 5">
    <name type="scientific">Streptomyces filamentosus</name>
    <name type="common">Streptomyces roseosporus</name>
    <dbReference type="NCBI Taxonomy" id="67294"/>
    <lineage>
        <taxon>Bacteria</taxon>
        <taxon>Bacillati</taxon>
        <taxon>Actinomycetota</taxon>
        <taxon>Actinomycetes</taxon>
        <taxon>Kitasatosporales</taxon>
        <taxon>Streptomycetaceae</taxon>
        <taxon>Streptomyces</taxon>
    </lineage>
</organism>
<dbReference type="PROSITE" id="PS50043">
    <property type="entry name" value="HTH_LUXR_2"/>
    <property type="match status" value="1"/>
</dbReference>
<keyword evidence="1" id="KW-0175">Coiled coil</keyword>
<dbReference type="InterPro" id="IPR036388">
    <property type="entry name" value="WH-like_DNA-bd_sf"/>
</dbReference>
<accession>A0A919BI73</accession>
<name>A0A919BI73_STRFL</name>
<feature type="compositionally biased region" description="Low complexity" evidence="2">
    <location>
        <begin position="1"/>
        <end position="18"/>
    </location>
</feature>
<comment type="caution">
    <text evidence="4">The sequence shown here is derived from an EMBL/GenBank/DDBJ whole genome shotgun (WGS) entry which is preliminary data.</text>
</comment>
<evidence type="ECO:0000259" key="3">
    <source>
        <dbReference type="PROSITE" id="PS50043"/>
    </source>
</evidence>
<feature type="domain" description="HTH luxR-type" evidence="3">
    <location>
        <begin position="293"/>
        <end position="358"/>
    </location>
</feature>
<gene>
    <name evidence="4" type="ORF">GCM10017667_20390</name>
</gene>
<sequence>MAATDDATGGAPGTGPKAFPAPPPDARLLSVYQELRRRGVAGFAEVSAELGLAAEEYERCRDELVSLGLIAPTTATHAEREALRTGAWRPDLDTVAAIDPEIALLRLLERERERLREHLAEADQAYSTLETLAGTVFRASPLRAGADVEQLTDYRRIQQVLEDITDVIQSDLVSMHPTSLVQEVAERVLSRDRRQIENGVRVRAVYSRHAASHPEVAEMLTRRVEVGVEVRLSPHVPMTMIIADRQFAMVPIRPENAAEGAILVRGPALVGSYLGLYEHCWHMAAPFGHDVGADRGGDGLSEQQRAALRMLADGMKDEKIARTLGVSLRTVSRMLSELMQELGAQSRFEAGVRAVRLGWLD</sequence>